<evidence type="ECO:0000256" key="5">
    <source>
        <dbReference type="ARBA" id="ARBA00022642"/>
    </source>
</evidence>
<evidence type="ECO:0000256" key="2">
    <source>
        <dbReference type="ARBA" id="ARBA00004893"/>
    </source>
</evidence>
<keyword evidence="7 9" id="KW-0808">Transferase</keyword>
<comment type="similarity">
    <text evidence="3 9">Belongs to the NadC/ModD family.</text>
</comment>
<gene>
    <name evidence="12" type="ORF">Cvel_14075</name>
</gene>
<dbReference type="GO" id="GO:0009435">
    <property type="term" value="P:NAD+ biosynthetic process"/>
    <property type="evidence" value="ECO:0007669"/>
    <property type="project" value="UniProtKB-UniPathway"/>
</dbReference>
<dbReference type="PIRSF" id="PIRSF006250">
    <property type="entry name" value="NadC_ModD"/>
    <property type="match status" value="1"/>
</dbReference>
<dbReference type="FunFam" id="3.90.1170.20:FF:000001">
    <property type="entry name" value="Nicotinate-nucleotide diphosphorylase (Carboxylating)"/>
    <property type="match status" value="1"/>
</dbReference>
<evidence type="ECO:0000259" key="10">
    <source>
        <dbReference type="Pfam" id="PF01729"/>
    </source>
</evidence>
<evidence type="ECO:0000313" key="12">
    <source>
        <dbReference type="EMBL" id="CEM56081.1"/>
    </source>
</evidence>
<name>A0A0G4IFK8_9ALVE</name>
<protein>
    <recommendedName>
        <fullName evidence="9">Nicotinate-nucleotide pyrophosphorylase [carboxylating]</fullName>
        <ecNumber evidence="9">2.4.2.19</ecNumber>
    </recommendedName>
    <alternativeName>
        <fullName evidence="9">Quinolinate phosphoribosyltransferase [decarboxylating]</fullName>
    </alternativeName>
</protein>
<dbReference type="FunFam" id="3.20.20.70:FF:000030">
    <property type="entry name" value="Nicotinate-nucleotide pyrophosphorylase, carboxylating"/>
    <property type="match status" value="1"/>
</dbReference>
<evidence type="ECO:0000256" key="6">
    <source>
        <dbReference type="ARBA" id="ARBA00022676"/>
    </source>
</evidence>
<dbReference type="GO" id="GO:0034213">
    <property type="term" value="P:quinolinate catabolic process"/>
    <property type="evidence" value="ECO:0007669"/>
    <property type="project" value="TreeGrafter"/>
</dbReference>
<dbReference type="EC" id="2.4.2.19" evidence="9"/>
<dbReference type="GO" id="GO:0004514">
    <property type="term" value="F:nicotinate-nucleotide diphosphorylase (carboxylating) activity"/>
    <property type="evidence" value="ECO:0007669"/>
    <property type="project" value="UniProtKB-EC"/>
</dbReference>
<evidence type="ECO:0000256" key="9">
    <source>
        <dbReference type="PIRNR" id="PIRNR006250"/>
    </source>
</evidence>
<dbReference type="Gene3D" id="3.20.20.70">
    <property type="entry name" value="Aldolase class I"/>
    <property type="match status" value="1"/>
</dbReference>
<keyword evidence="6 9" id="KW-0328">Glycosyltransferase</keyword>
<evidence type="ECO:0000256" key="4">
    <source>
        <dbReference type="ARBA" id="ARBA00011218"/>
    </source>
</evidence>
<dbReference type="SUPFAM" id="SSF54675">
    <property type="entry name" value="Nicotinate/Quinolinate PRTase N-terminal domain-like"/>
    <property type="match status" value="1"/>
</dbReference>
<dbReference type="CDD" id="cd01572">
    <property type="entry name" value="QPRTase"/>
    <property type="match status" value="1"/>
</dbReference>
<dbReference type="EMBL" id="CDMZ01005940">
    <property type="protein sequence ID" value="CEM56081.1"/>
    <property type="molecule type" value="Genomic_DNA"/>
</dbReference>
<dbReference type="PANTHER" id="PTHR32179">
    <property type="entry name" value="NICOTINATE-NUCLEOTIDE PYROPHOSPHORYLASE [CARBOXYLATING]"/>
    <property type="match status" value="1"/>
</dbReference>
<dbReference type="AlphaFoldDB" id="A0A0G4IFK8"/>
<evidence type="ECO:0000256" key="8">
    <source>
        <dbReference type="ARBA" id="ARBA00047445"/>
    </source>
</evidence>
<dbReference type="Pfam" id="PF01729">
    <property type="entry name" value="QRPTase_C"/>
    <property type="match status" value="1"/>
</dbReference>
<keyword evidence="5 9" id="KW-0662">Pyridine nucleotide biosynthesis</keyword>
<organism evidence="12">
    <name type="scientific">Chromera velia CCMP2878</name>
    <dbReference type="NCBI Taxonomy" id="1169474"/>
    <lineage>
        <taxon>Eukaryota</taxon>
        <taxon>Sar</taxon>
        <taxon>Alveolata</taxon>
        <taxon>Colpodellida</taxon>
        <taxon>Chromeraceae</taxon>
        <taxon>Chromera</taxon>
    </lineage>
</organism>
<dbReference type="VEuPathDB" id="CryptoDB:Cvel_14075"/>
<dbReference type="InterPro" id="IPR036068">
    <property type="entry name" value="Nicotinate_pribotase-like_C"/>
</dbReference>
<dbReference type="InterPro" id="IPR004393">
    <property type="entry name" value="NadC"/>
</dbReference>
<dbReference type="InterPro" id="IPR037128">
    <property type="entry name" value="Quinolinate_PRibosylTase_N_sf"/>
</dbReference>
<dbReference type="Gene3D" id="3.90.1170.20">
    <property type="entry name" value="Quinolinate phosphoribosyl transferase, N-terminal domain"/>
    <property type="match status" value="1"/>
</dbReference>
<reference evidence="12" key="1">
    <citation type="submission" date="2014-11" db="EMBL/GenBank/DDBJ databases">
        <authorList>
            <person name="Otto D Thomas"/>
            <person name="Naeem Raeece"/>
        </authorList>
    </citation>
    <scope>NUCLEOTIDE SEQUENCE</scope>
</reference>
<evidence type="ECO:0000256" key="3">
    <source>
        <dbReference type="ARBA" id="ARBA00009400"/>
    </source>
</evidence>
<dbReference type="SUPFAM" id="SSF51690">
    <property type="entry name" value="Nicotinate/Quinolinate PRTase C-terminal domain-like"/>
    <property type="match status" value="1"/>
</dbReference>
<dbReference type="NCBIfam" id="TIGR00078">
    <property type="entry name" value="nadC"/>
    <property type="match status" value="1"/>
</dbReference>
<evidence type="ECO:0000259" key="11">
    <source>
        <dbReference type="Pfam" id="PF02749"/>
    </source>
</evidence>
<dbReference type="GO" id="GO:0005737">
    <property type="term" value="C:cytoplasm"/>
    <property type="evidence" value="ECO:0007669"/>
    <property type="project" value="TreeGrafter"/>
</dbReference>
<proteinExistence type="inferred from homology"/>
<dbReference type="PANTHER" id="PTHR32179:SF3">
    <property type="entry name" value="NICOTINATE-NUCLEOTIDE PYROPHOSPHORYLASE [CARBOXYLATING]"/>
    <property type="match status" value="1"/>
</dbReference>
<evidence type="ECO:0000256" key="1">
    <source>
        <dbReference type="ARBA" id="ARBA00003237"/>
    </source>
</evidence>
<feature type="domain" description="Quinolinate phosphoribosyl transferase C-terminal" evidence="10">
    <location>
        <begin position="124"/>
        <end position="292"/>
    </location>
</feature>
<dbReference type="UniPathway" id="UPA00253">
    <property type="reaction ID" value="UER00331"/>
</dbReference>
<comment type="subunit">
    <text evidence="4 9">Hexamer formed by 3 homodimers.</text>
</comment>
<comment type="catalytic activity">
    <reaction evidence="8 9">
        <text>nicotinate beta-D-ribonucleotide + CO2 + diphosphate = quinolinate + 5-phospho-alpha-D-ribose 1-diphosphate + 2 H(+)</text>
        <dbReference type="Rhea" id="RHEA:12733"/>
        <dbReference type="ChEBI" id="CHEBI:15378"/>
        <dbReference type="ChEBI" id="CHEBI:16526"/>
        <dbReference type="ChEBI" id="CHEBI:29959"/>
        <dbReference type="ChEBI" id="CHEBI:33019"/>
        <dbReference type="ChEBI" id="CHEBI:57502"/>
        <dbReference type="ChEBI" id="CHEBI:58017"/>
        <dbReference type="EC" id="2.4.2.19"/>
    </reaction>
</comment>
<accession>A0A0G4IFK8</accession>
<comment type="pathway">
    <text evidence="2 9">Cofactor biosynthesis; NAD(+) biosynthesis; nicotinate D-ribonucleotide from quinolinate: step 1/1.</text>
</comment>
<dbReference type="InterPro" id="IPR027277">
    <property type="entry name" value="NadC/ModD"/>
</dbReference>
<dbReference type="InterPro" id="IPR013785">
    <property type="entry name" value="Aldolase_TIM"/>
</dbReference>
<dbReference type="InterPro" id="IPR022412">
    <property type="entry name" value="Quinolinate_PRibosylTrfase_N"/>
</dbReference>
<feature type="domain" description="Quinolinate phosphoribosyl transferase N-terminal" evidence="11">
    <location>
        <begin position="37"/>
        <end position="121"/>
    </location>
</feature>
<sequence length="294" mass="32232">MARHLIDRNARDFVRDHPRLITEVVTRSLNEDIGICDITASLIAEDTKMSARVVTNEDCTVCGTIYVNEVFRQVDPLLRLEWHAGDGDEVKAGEVIFRVRGKARSILTAERCSLNFLQTLSGTATATRKFVREAGAGTNFKILDTRKTIPGLRIAQKYAVLCGGGHNHRLGLWDAFLIKENHIAACGGISAAVKKARSLAPSKRVEVETENIEEFREAVGAGADIVMLDDFSLEDMRKAVEINKKEFGGRAMLEASGMISRDTIKAVAATGVDCVSSGSLTKHVRAVDLSLRYE</sequence>
<comment type="function">
    <text evidence="1 9">Involved in the catabolism of quinolinic acid (QA).</text>
</comment>
<evidence type="ECO:0000256" key="7">
    <source>
        <dbReference type="ARBA" id="ARBA00022679"/>
    </source>
</evidence>
<dbReference type="Pfam" id="PF02749">
    <property type="entry name" value="QRPTase_N"/>
    <property type="match status" value="1"/>
</dbReference>
<dbReference type="InterPro" id="IPR002638">
    <property type="entry name" value="Quinolinate_PRibosylTrfase_C"/>
</dbReference>